<evidence type="ECO:0000313" key="3">
    <source>
        <dbReference type="Proteomes" id="UP001497512"/>
    </source>
</evidence>
<name>A0ABP0UH63_9BRYO</name>
<accession>A0ABP0UH63</accession>
<reference evidence="2" key="1">
    <citation type="submission" date="2024-02" db="EMBL/GenBank/DDBJ databases">
        <authorList>
            <consortium name="ELIXIR-Norway"/>
            <consortium name="Elixir Norway"/>
        </authorList>
    </citation>
    <scope>NUCLEOTIDE SEQUENCE</scope>
</reference>
<dbReference type="EMBL" id="OZ019895">
    <property type="protein sequence ID" value="CAK9220942.1"/>
    <property type="molecule type" value="Genomic_DNA"/>
</dbReference>
<evidence type="ECO:0000256" key="1">
    <source>
        <dbReference type="SAM" id="MobiDB-lite"/>
    </source>
</evidence>
<keyword evidence="3" id="KW-1185">Reference proteome</keyword>
<evidence type="ECO:0000313" key="2">
    <source>
        <dbReference type="EMBL" id="CAK9220942.1"/>
    </source>
</evidence>
<gene>
    <name evidence="2" type="ORF">CSSPTR1EN2_LOCUS15708</name>
</gene>
<protein>
    <submittedName>
        <fullName evidence="2">Uncharacterized protein</fullName>
    </submittedName>
</protein>
<dbReference type="Proteomes" id="UP001497512">
    <property type="component" value="Chromosome 3"/>
</dbReference>
<feature type="region of interest" description="Disordered" evidence="1">
    <location>
        <begin position="75"/>
        <end position="97"/>
    </location>
</feature>
<feature type="compositionally biased region" description="Polar residues" evidence="1">
    <location>
        <begin position="77"/>
        <end position="94"/>
    </location>
</feature>
<proteinExistence type="predicted"/>
<organism evidence="2 3">
    <name type="scientific">Sphagnum troendelagicum</name>
    <dbReference type="NCBI Taxonomy" id="128251"/>
    <lineage>
        <taxon>Eukaryota</taxon>
        <taxon>Viridiplantae</taxon>
        <taxon>Streptophyta</taxon>
        <taxon>Embryophyta</taxon>
        <taxon>Bryophyta</taxon>
        <taxon>Sphagnophytina</taxon>
        <taxon>Sphagnopsida</taxon>
        <taxon>Sphagnales</taxon>
        <taxon>Sphagnaceae</taxon>
        <taxon>Sphagnum</taxon>
    </lineage>
</organism>
<sequence length="111" mass="12683">MVRECRYAPLDLFSKDLHKRANPPIESSNYILYLEITRKAAECRLAQIHQERMVHVPAPFKHFKVTQEGCKLLSTVEPPTSKSGNLSEASSSTRAADRKNDLQEVWVLFVI</sequence>